<gene>
    <name evidence="2" type="ORF">H7849_11230</name>
</gene>
<evidence type="ECO:0000313" key="2">
    <source>
        <dbReference type="EMBL" id="QNI34405.1"/>
    </source>
</evidence>
<protein>
    <submittedName>
        <fullName evidence="2">Alpha/beta hydrolase</fullName>
    </submittedName>
</protein>
<dbReference type="SUPFAM" id="SSF53474">
    <property type="entry name" value="alpha/beta-Hydrolases"/>
    <property type="match status" value="1"/>
</dbReference>
<accession>A0A7G8BPD5</accession>
<dbReference type="KEGG" id="adin:H7849_11230"/>
<dbReference type="Gene3D" id="3.40.50.1820">
    <property type="entry name" value="alpha/beta hydrolase"/>
    <property type="match status" value="1"/>
</dbReference>
<evidence type="ECO:0000313" key="3">
    <source>
        <dbReference type="Proteomes" id="UP000515312"/>
    </source>
</evidence>
<dbReference type="InterPro" id="IPR046879">
    <property type="entry name" value="KANL3/Tex30_Abhydrolase"/>
</dbReference>
<dbReference type="EMBL" id="CP060394">
    <property type="protein sequence ID" value="QNI34405.1"/>
    <property type="molecule type" value="Genomic_DNA"/>
</dbReference>
<keyword evidence="2" id="KW-0378">Hydrolase</keyword>
<dbReference type="Pfam" id="PF20408">
    <property type="entry name" value="Abhydrolase_11"/>
    <property type="match status" value="1"/>
</dbReference>
<reference evidence="2 3" key="1">
    <citation type="submission" date="2020-08" db="EMBL/GenBank/DDBJ databases">
        <title>Edaphobacter telluris sp. nov. and Acidobacterium dinghuensis sp. nov., two acidobacteria isolated from forest soil.</title>
        <authorList>
            <person name="Fu J."/>
            <person name="Qiu L."/>
        </authorList>
    </citation>
    <scope>NUCLEOTIDE SEQUENCE [LARGE SCALE GENOMIC DNA]</scope>
    <source>
        <strain evidence="2">4Y35</strain>
    </source>
</reference>
<dbReference type="RefSeq" id="WP_186746555.1">
    <property type="nucleotide sequence ID" value="NZ_CP060394.1"/>
</dbReference>
<dbReference type="PANTHER" id="PTHR42103">
    <property type="entry name" value="ALPHA/BETA-HYDROLASES SUPERFAMILY PROTEIN"/>
    <property type="match status" value="1"/>
</dbReference>
<dbReference type="AlphaFoldDB" id="A0A7G8BPD5"/>
<evidence type="ECO:0000259" key="1">
    <source>
        <dbReference type="Pfam" id="PF20408"/>
    </source>
</evidence>
<feature type="domain" description="KANL3/Tex30 alpha/beta hydrolase-like" evidence="1">
    <location>
        <begin position="49"/>
        <end position="201"/>
    </location>
</feature>
<dbReference type="InterPro" id="IPR029058">
    <property type="entry name" value="AB_hydrolase_fold"/>
</dbReference>
<organism evidence="2 3">
    <name type="scientific">Alloacidobacterium dinghuense</name>
    <dbReference type="NCBI Taxonomy" id="2763107"/>
    <lineage>
        <taxon>Bacteria</taxon>
        <taxon>Pseudomonadati</taxon>
        <taxon>Acidobacteriota</taxon>
        <taxon>Terriglobia</taxon>
        <taxon>Terriglobales</taxon>
        <taxon>Acidobacteriaceae</taxon>
        <taxon>Alloacidobacterium</taxon>
    </lineage>
</organism>
<keyword evidence="3" id="KW-1185">Reference proteome</keyword>
<sequence>MTTISSGSAVLRTIDDLRGPAGRLEALLNTGSSDAPYAALVCHPHPLGGGTMHNKVVYHAMKALQSFGLPVLRFNFRGIGLSEGSHDGHEERSDVQAALDWLEREYHLPILFAGFSFGAAMGLQACCGDERVKGLIALGLPVQAEGRDYHYRFLPSCPQPKLFISGARDQYGPQLRVEDVVHSAKQPAELVWIDDADHFFVGKLDQVQLAIRNWVQMHFLPARVS</sequence>
<dbReference type="Proteomes" id="UP000515312">
    <property type="component" value="Chromosome"/>
</dbReference>
<name>A0A7G8BPD5_9BACT</name>
<proteinExistence type="predicted"/>
<dbReference type="GO" id="GO:0016787">
    <property type="term" value="F:hydrolase activity"/>
    <property type="evidence" value="ECO:0007669"/>
    <property type="project" value="UniProtKB-KW"/>
</dbReference>
<dbReference type="PANTHER" id="PTHR42103:SF2">
    <property type="entry name" value="AB HYDROLASE-1 DOMAIN-CONTAINING PROTEIN"/>
    <property type="match status" value="1"/>
</dbReference>